<protein>
    <submittedName>
        <fullName evidence="1">Uncharacterized protein</fullName>
    </submittedName>
</protein>
<dbReference type="InterPro" id="IPR036207">
    <property type="entry name" value="B-form_Ocr"/>
</dbReference>
<organism evidence="1">
    <name type="scientific">Bacillus phage SDFMU_Pbc</name>
    <dbReference type="NCBI Taxonomy" id="3076135"/>
    <lineage>
        <taxon>Viruses</taxon>
        <taxon>Duplodnaviria</taxon>
        <taxon>Heunggongvirae</taxon>
        <taxon>Uroviricota</taxon>
        <taxon>Caudoviricetes</taxon>
        <taxon>Herelleviridae</taxon>
        <taxon>Bastillevirinae</taxon>
        <taxon>Agatevirus</taxon>
        <taxon>Agatevirus agate</taxon>
    </lineage>
</organism>
<evidence type="ECO:0000313" key="1">
    <source>
        <dbReference type="EMBL" id="WNO29737.1"/>
    </source>
</evidence>
<reference evidence="1" key="1">
    <citation type="submission" date="2023-04" db="EMBL/GenBank/DDBJ databases">
        <authorList>
            <person name="Zhang X."/>
        </authorList>
    </citation>
    <scope>NUCLEOTIDE SEQUENCE</scope>
</reference>
<accession>A0AA96KR63</accession>
<name>A0AA96KR63_9CAUD</name>
<proteinExistence type="predicted"/>
<dbReference type="Gene3D" id="1.20.120.780">
    <property type="entry name" value="DNA mimic ocr"/>
    <property type="match status" value="1"/>
</dbReference>
<dbReference type="EMBL" id="OQ884030">
    <property type="protein sequence ID" value="WNO29737.1"/>
    <property type="molecule type" value="Genomic_DNA"/>
</dbReference>
<sequence length="167" mass="19257">MLETVGYKLIGILEDEVDAIESLETEHDGNTYICDAIAEVGDKFIPIDNHDVWKNAEDIEDYIKESVFQMGLDTDNFSLTRLFQGGYYQYYTESLYNNLDAIMYNRAVKLVNEKLASEDTRHEVLENIAADLDDLCEDVDHNDTFDQFDCKVIVILEEHTTARKKVQ</sequence>